<organism evidence="6 7">
    <name type="scientific">Succinivibrio dextrinosolvens DSM 3072</name>
    <dbReference type="NCBI Taxonomy" id="1123324"/>
    <lineage>
        <taxon>Bacteria</taxon>
        <taxon>Pseudomonadati</taxon>
        <taxon>Pseudomonadota</taxon>
        <taxon>Gammaproteobacteria</taxon>
        <taxon>Aeromonadales</taxon>
        <taxon>Succinivibrionaceae</taxon>
        <taxon>Succinivibrio</taxon>
    </lineage>
</organism>
<dbReference type="GO" id="GO:0008690">
    <property type="term" value="F:3-deoxy-manno-octulosonate cytidylyltransferase activity"/>
    <property type="evidence" value="ECO:0007669"/>
    <property type="project" value="UniProtKB-UniRule"/>
</dbReference>
<dbReference type="HAMAP" id="MF_00057">
    <property type="entry name" value="KdsB"/>
    <property type="match status" value="1"/>
</dbReference>
<dbReference type="GO" id="GO:0009103">
    <property type="term" value="P:lipopolysaccharide biosynthetic process"/>
    <property type="evidence" value="ECO:0007669"/>
    <property type="project" value="UniProtKB-UniRule"/>
</dbReference>
<evidence type="ECO:0000256" key="2">
    <source>
        <dbReference type="ARBA" id="ARBA00022679"/>
    </source>
</evidence>
<keyword evidence="4 5" id="KW-0448">Lipopolysaccharide biosynthesis</keyword>
<evidence type="ECO:0000313" key="6">
    <source>
        <dbReference type="EMBL" id="SKA66596.1"/>
    </source>
</evidence>
<proteinExistence type="inferred from homology"/>
<comment type="subcellular location">
    <subcellularLocation>
        <location evidence="5">Cytoplasm</location>
    </subcellularLocation>
    <subcellularLocation>
        <location evidence="1">Membrane</location>
    </subcellularLocation>
</comment>
<accession>A0A1T4VNS4</accession>
<name>A0A1T4VNS4_9GAMM</name>
<keyword evidence="2 5" id="KW-0808">Transferase</keyword>
<sequence length="253" mass="28558">MSNYIVAIPARYASTRFPGKPLVLVGGIPMIKRVCMQALKSDAKEVVACIDDERVESALAGMDKVKVCMTSQDCKCGTDRLAQMIEKLNIDENTIIVNVQGDEPLINPEHIRQVAHLLEESNADMSTLCFKIDNVKDVFDPNCVKVVFDKNNMAMYFSRAPIPYERENFRNKDISSLEFEHYHHIGIYAYRAKTVLNYSKMPQVTLEKCESLEQLRLLQNGMSIVVGVTDNPPETGVDTPEDLERINSILKNL</sequence>
<dbReference type="EC" id="2.7.7.38" evidence="5"/>
<dbReference type="CDD" id="cd02517">
    <property type="entry name" value="CMP-KDO-Synthetase"/>
    <property type="match status" value="1"/>
</dbReference>
<keyword evidence="3 5" id="KW-0548">Nucleotidyltransferase</keyword>
<dbReference type="InterPro" id="IPR029044">
    <property type="entry name" value="Nucleotide-diphossugar_trans"/>
</dbReference>
<protein>
    <recommendedName>
        <fullName evidence="5">3-deoxy-manno-octulosonate cytidylyltransferase</fullName>
        <ecNumber evidence="5">2.7.7.38</ecNumber>
    </recommendedName>
    <alternativeName>
        <fullName evidence="5">CMP-2-keto-3-deoxyoctulosonic acid synthase</fullName>
        <shortName evidence="5">CKS</shortName>
        <shortName evidence="5">CMP-KDO synthase</shortName>
    </alternativeName>
</protein>
<comment type="catalytic activity">
    <reaction evidence="5">
        <text>3-deoxy-alpha-D-manno-oct-2-ulosonate + CTP = CMP-3-deoxy-beta-D-manno-octulosonate + diphosphate</text>
        <dbReference type="Rhea" id="RHEA:23448"/>
        <dbReference type="ChEBI" id="CHEBI:33019"/>
        <dbReference type="ChEBI" id="CHEBI:37563"/>
        <dbReference type="ChEBI" id="CHEBI:85986"/>
        <dbReference type="ChEBI" id="CHEBI:85987"/>
        <dbReference type="EC" id="2.7.7.38"/>
    </reaction>
</comment>
<dbReference type="PANTHER" id="PTHR42866:SF2">
    <property type="entry name" value="3-DEOXY-MANNO-OCTULOSONATE CYTIDYLYLTRANSFERASE, MITOCHONDRIAL"/>
    <property type="match status" value="1"/>
</dbReference>
<dbReference type="STRING" id="83771.SAMN02910357_01889"/>
<comment type="function">
    <text evidence="5">Activates KDO (a required 8-carbon sugar) for incorporation into bacterial lipopolysaccharide in Gram-negative bacteria.</text>
</comment>
<dbReference type="InterPro" id="IPR004528">
    <property type="entry name" value="KdsB"/>
</dbReference>
<evidence type="ECO:0000256" key="1">
    <source>
        <dbReference type="ARBA" id="ARBA00004370"/>
    </source>
</evidence>
<dbReference type="Proteomes" id="UP000242432">
    <property type="component" value="Unassembled WGS sequence"/>
</dbReference>
<evidence type="ECO:0000256" key="5">
    <source>
        <dbReference type="HAMAP-Rule" id="MF_00057"/>
    </source>
</evidence>
<keyword evidence="5" id="KW-0963">Cytoplasm</keyword>
<dbReference type="GO" id="GO:0033468">
    <property type="term" value="P:CMP-keto-3-deoxy-D-manno-octulosonic acid biosynthetic process"/>
    <property type="evidence" value="ECO:0007669"/>
    <property type="project" value="UniProtKB-UniRule"/>
</dbReference>
<dbReference type="NCBIfam" id="NF003952">
    <property type="entry name" value="PRK05450.1-5"/>
    <property type="match status" value="1"/>
</dbReference>
<evidence type="ECO:0000256" key="4">
    <source>
        <dbReference type="ARBA" id="ARBA00022985"/>
    </source>
</evidence>
<dbReference type="Gene3D" id="3.90.550.10">
    <property type="entry name" value="Spore Coat Polysaccharide Biosynthesis Protein SpsA, Chain A"/>
    <property type="match status" value="1"/>
</dbReference>
<keyword evidence="7" id="KW-1185">Reference proteome</keyword>
<dbReference type="EMBL" id="FUXX01000036">
    <property type="protein sequence ID" value="SKA66596.1"/>
    <property type="molecule type" value="Genomic_DNA"/>
</dbReference>
<comment type="similarity">
    <text evidence="5">Belongs to the KdsB family.</text>
</comment>
<comment type="pathway">
    <text evidence="5">Nucleotide-sugar biosynthesis; CMP-3-deoxy-D-manno-octulosonate biosynthesis; CMP-3-deoxy-D-manno-octulosonate from 3-deoxy-D-manno-octulosonate and CTP: step 1/1.</text>
</comment>
<dbReference type="PANTHER" id="PTHR42866">
    <property type="entry name" value="3-DEOXY-MANNO-OCTULOSONATE CYTIDYLYLTRANSFERASE"/>
    <property type="match status" value="1"/>
</dbReference>
<evidence type="ECO:0000256" key="3">
    <source>
        <dbReference type="ARBA" id="ARBA00022695"/>
    </source>
</evidence>
<dbReference type="FunFam" id="3.90.550.10:FF:000011">
    <property type="entry name" value="3-deoxy-manno-octulosonate cytidylyltransferase"/>
    <property type="match status" value="1"/>
</dbReference>
<dbReference type="GO" id="GO:0016020">
    <property type="term" value="C:membrane"/>
    <property type="evidence" value="ECO:0007669"/>
    <property type="project" value="UniProtKB-SubCell"/>
</dbReference>
<dbReference type="RefSeq" id="WP_078929211.1">
    <property type="nucleotide sequence ID" value="NZ_FUXX01000036.1"/>
</dbReference>
<dbReference type="NCBIfam" id="NF009905">
    <property type="entry name" value="PRK13368.1"/>
    <property type="match status" value="1"/>
</dbReference>
<dbReference type="SUPFAM" id="SSF53448">
    <property type="entry name" value="Nucleotide-diphospho-sugar transferases"/>
    <property type="match status" value="1"/>
</dbReference>
<evidence type="ECO:0000313" key="7">
    <source>
        <dbReference type="Proteomes" id="UP000242432"/>
    </source>
</evidence>
<dbReference type="GO" id="GO:0005829">
    <property type="term" value="C:cytosol"/>
    <property type="evidence" value="ECO:0007669"/>
    <property type="project" value="TreeGrafter"/>
</dbReference>
<dbReference type="AlphaFoldDB" id="A0A1T4VNS4"/>
<dbReference type="NCBIfam" id="NF003950">
    <property type="entry name" value="PRK05450.1-3"/>
    <property type="match status" value="1"/>
</dbReference>
<dbReference type="NCBIfam" id="TIGR00466">
    <property type="entry name" value="kdsB"/>
    <property type="match status" value="1"/>
</dbReference>
<dbReference type="Pfam" id="PF02348">
    <property type="entry name" value="CTP_transf_3"/>
    <property type="match status" value="1"/>
</dbReference>
<dbReference type="UniPathway" id="UPA00358">
    <property type="reaction ID" value="UER00476"/>
</dbReference>
<dbReference type="InterPro" id="IPR003329">
    <property type="entry name" value="Cytidylyl_trans"/>
</dbReference>
<reference evidence="7" key="1">
    <citation type="submission" date="2017-02" db="EMBL/GenBank/DDBJ databases">
        <authorList>
            <person name="Varghese N."/>
            <person name="Submissions S."/>
        </authorList>
    </citation>
    <scope>NUCLEOTIDE SEQUENCE [LARGE SCALE GENOMIC DNA]</scope>
    <source>
        <strain evidence="7">DSM 3072</strain>
    </source>
</reference>
<gene>
    <name evidence="5" type="primary">kdsB</name>
    <name evidence="6" type="ORF">SAMN02745213_01842</name>
</gene>